<dbReference type="InterPro" id="IPR010985">
    <property type="entry name" value="Ribbon_hlx_hlx"/>
</dbReference>
<name>A0ABS4ZYM4_9MYCO</name>
<proteinExistence type="predicted"/>
<dbReference type="Proteomes" id="UP000694460">
    <property type="component" value="Unassembled WGS sequence"/>
</dbReference>
<dbReference type="SUPFAM" id="SSF143100">
    <property type="entry name" value="TTHA1013/TTHA0281-like"/>
    <property type="match status" value="1"/>
</dbReference>
<protein>
    <submittedName>
        <fullName evidence="1">HicB family RNase H-like nuclease</fullName>
    </submittedName>
</protein>
<dbReference type="InterPro" id="IPR008651">
    <property type="entry name" value="Uncharacterised_HicB"/>
</dbReference>
<dbReference type="InterPro" id="IPR035069">
    <property type="entry name" value="TTHA1013/TTHA0281-like"/>
</dbReference>
<dbReference type="RefSeq" id="WP_209919499.1">
    <property type="nucleotide sequence ID" value="NZ_JAGIOP010000002.1"/>
</dbReference>
<organism evidence="1 2">
    <name type="scientific">Mycolicibacterium lutetiense</name>
    <dbReference type="NCBI Taxonomy" id="1641992"/>
    <lineage>
        <taxon>Bacteria</taxon>
        <taxon>Bacillati</taxon>
        <taxon>Actinomycetota</taxon>
        <taxon>Actinomycetes</taxon>
        <taxon>Mycobacteriales</taxon>
        <taxon>Mycobacteriaceae</taxon>
        <taxon>Mycolicibacterium</taxon>
    </lineage>
</organism>
<keyword evidence="2" id="KW-1185">Reference proteome</keyword>
<evidence type="ECO:0000313" key="2">
    <source>
        <dbReference type="Proteomes" id="UP000694460"/>
    </source>
</evidence>
<sequence length="115" mass="12948">MTEYTYRAQWMPDDRWYLGMCLEFPNLSANGLTAHEAIAAVEKKVTEELAIIRAAEDEPPQSLTDHHYSGRLLARLPPTLHAKLAVEAAEQGVSLNQWMIHKLSGRPSISLSDLY</sequence>
<evidence type="ECO:0000313" key="1">
    <source>
        <dbReference type="EMBL" id="MBP2454253.1"/>
    </source>
</evidence>
<dbReference type="EMBL" id="JAGIOP010000002">
    <property type="protein sequence ID" value="MBP2454253.1"/>
    <property type="molecule type" value="Genomic_DNA"/>
</dbReference>
<comment type="caution">
    <text evidence="1">The sequence shown here is derived from an EMBL/GenBank/DDBJ whole genome shotgun (WGS) entry which is preliminary data.</text>
</comment>
<reference evidence="1 2" key="1">
    <citation type="submission" date="2021-03" db="EMBL/GenBank/DDBJ databases">
        <title>Sequencing the genomes of 1000 actinobacteria strains.</title>
        <authorList>
            <person name="Klenk H.-P."/>
        </authorList>
    </citation>
    <scope>NUCLEOTIDE SEQUENCE [LARGE SCALE GENOMIC DNA]</scope>
    <source>
        <strain evidence="1 2">DSM 46713</strain>
    </source>
</reference>
<dbReference type="Pfam" id="PF05534">
    <property type="entry name" value="HicB"/>
    <property type="match status" value="1"/>
</dbReference>
<dbReference type="SUPFAM" id="SSF47598">
    <property type="entry name" value="Ribbon-helix-helix"/>
    <property type="match status" value="1"/>
</dbReference>
<gene>
    <name evidence="1" type="ORF">JOF57_004166</name>
</gene>
<accession>A0ABS4ZYM4</accession>